<organism evidence="1 2">
    <name type="scientific">Vibrio hippocampi</name>
    <dbReference type="NCBI Taxonomy" id="654686"/>
    <lineage>
        <taxon>Bacteria</taxon>
        <taxon>Pseudomonadati</taxon>
        <taxon>Pseudomonadota</taxon>
        <taxon>Gammaproteobacteria</taxon>
        <taxon>Vibrionales</taxon>
        <taxon>Vibrionaceae</taxon>
        <taxon>Vibrio</taxon>
    </lineage>
</organism>
<proteinExistence type="predicted"/>
<dbReference type="EMBL" id="CAKLCM010000003">
    <property type="protein sequence ID" value="CAH0530391.1"/>
    <property type="molecule type" value="Genomic_DNA"/>
</dbReference>
<dbReference type="PANTHER" id="PTHR39327:SF1">
    <property type="entry name" value="BLR5470 PROTEIN"/>
    <property type="match status" value="1"/>
</dbReference>
<name>A0ABM8ZPG7_9VIBR</name>
<dbReference type="PANTHER" id="PTHR39327">
    <property type="match status" value="1"/>
</dbReference>
<keyword evidence="2" id="KW-1185">Reference proteome</keyword>
<dbReference type="InterPro" id="IPR010319">
    <property type="entry name" value="Transglutaminase-like_Cys_pept"/>
</dbReference>
<dbReference type="Gene3D" id="3.10.620.30">
    <property type="match status" value="1"/>
</dbReference>
<reference evidence="1" key="1">
    <citation type="submission" date="2021-12" db="EMBL/GenBank/DDBJ databases">
        <authorList>
            <person name="Rodrigo-Torres L."/>
            <person name="Arahal R. D."/>
            <person name="Lucena T."/>
        </authorList>
    </citation>
    <scope>NUCLEOTIDE SEQUENCE</scope>
    <source>
        <strain evidence="1">CECT 8226</strain>
    </source>
</reference>
<dbReference type="RefSeq" id="WP_237487098.1">
    <property type="nucleotide sequence ID" value="NZ_CAKLCM010000003.1"/>
</dbReference>
<sequence>MVFLFSALITFSGGVAAYSHQELRWISVVTKTYGEQAGKRVTYWRDELSEVSQLPERQKITRVNDFFNQMTFVDDIDFWGQTDYWATPLEFIGSRGGDCEDFTIAKYFSLIELGVPDKKLRLIYVKAIRLNQFHMVLAYYPTPTSQPLILDNLIAEIKPATQRPDLLPIYSFNGQNLWVMKTSQGQLAGKSSRLKLWNDLRDRERNLHLRKPKISLD</sequence>
<dbReference type="Proteomes" id="UP000838160">
    <property type="component" value="Unassembled WGS sequence"/>
</dbReference>
<dbReference type="Pfam" id="PF06035">
    <property type="entry name" value="Peptidase_C93"/>
    <property type="match status" value="1"/>
</dbReference>
<evidence type="ECO:0000313" key="1">
    <source>
        <dbReference type="EMBL" id="CAH0530391.1"/>
    </source>
</evidence>
<evidence type="ECO:0000313" key="2">
    <source>
        <dbReference type="Proteomes" id="UP000838160"/>
    </source>
</evidence>
<protein>
    <recommendedName>
        <fullName evidence="3">Sulfate adenylyltransferase</fullName>
    </recommendedName>
</protein>
<comment type="caution">
    <text evidence="1">The sequence shown here is derived from an EMBL/GenBank/DDBJ whole genome shotgun (WGS) entry which is preliminary data.</text>
</comment>
<gene>
    <name evidence="1" type="ORF">VHP8226_04034</name>
</gene>
<accession>A0ABM8ZPG7</accession>
<evidence type="ECO:0008006" key="3">
    <source>
        <dbReference type="Google" id="ProtNLM"/>
    </source>
</evidence>